<dbReference type="Pfam" id="PF00989">
    <property type="entry name" value="PAS"/>
    <property type="match status" value="1"/>
</dbReference>
<dbReference type="NCBIfam" id="TIGR00254">
    <property type="entry name" value="GGDEF"/>
    <property type="match status" value="1"/>
</dbReference>
<dbReference type="KEGG" id="drg:H9K76_10920"/>
<dbReference type="InterPro" id="IPR001610">
    <property type="entry name" value="PAC"/>
</dbReference>
<dbReference type="Pfam" id="PF13426">
    <property type="entry name" value="PAS_9"/>
    <property type="match status" value="2"/>
</dbReference>
<dbReference type="RefSeq" id="WP_187600255.1">
    <property type="nucleotide sequence ID" value="NZ_CP060714.1"/>
</dbReference>
<keyword evidence="7" id="KW-1185">Reference proteome</keyword>
<evidence type="ECO:0000256" key="1">
    <source>
        <dbReference type="SAM" id="Phobius"/>
    </source>
</evidence>
<dbReference type="SUPFAM" id="SSF55073">
    <property type="entry name" value="Nucleotide cyclase"/>
    <property type="match status" value="1"/>
</dbReference>
<feature type="domain" description="EAL" evidence="4">
    <location>
        <begin position="720"/>
        <end position="974"/>
    </location>
</feature>
<dbReference type="NCBIfam" id="TIGR00229">
    <property type="entry name" value="sensory_box"/>
    <property type="match status" value="2"/>
</dbReference>
<dbReference type="InterPro" id="IPR052155">
    <property type="entry name" value="Biofilm_reg_signaling"/>
</dbReference>
<dbReference type="CDD" id="cd01948">
    <property type="entry name" value="EAL"/>
    <property type="match status" value="1"/>
</dbReference>
<dbReference type="GO" id="GO:0006355">
    <property type="term" value="P:regulation of DNA-templated transcription"/>
    <property type="evidence" value="ECO:0007669"/>
    <property type="project" value="InterPro"/>
</dbReference>
<sequence>MPNEFFVTGLILVTLIIGAVLWLRRLLLGNAERRSMAEAMRLSEAKYTTFYLTLPDPAGIVRMHDGLCMDANPALGRLLNMAPADIVGRTGEALGLAIDPEDLQRFTQALRNDEQLHGMPMVLRHHGRAIPGLLSARDAHIAGEKCMVFVYHDMTQAHAIRDSLSTSNQLLQQASRLARLGAWEGEPRQGVTYWSDVTCEIHGMPHGALPPRDYIDRFVAPEWRSEVRRQSNADHGRDKVWDMEFEIIRTDGRRIWVRVLGEAVFQGDRLVKVRGVLQDVDNLHRASERMLASQARFEHIFRMLPIPLSFIDQEKGRFVDVNPAWEAVLGYRKEECIGRSLVDLGIYSAQTREHLVQQARTAGQLVGYENELRTRHGDVLTMLQSMSPIEIDGRPCWLLSVLDITERKRQEHRVREREALLSLTLSAAAIGLWDWNLLTGKVRGDARWHTLQGGPSGALHEQDWQDGMSPQQVAQVDSALQLHLMNTSVPFDCTWRIAPATGPIRWMRNVGKVVAFSAEGQPQRMLGVSMDVTLQHEQQELLHHMTHYDALTGLPNRVLLQQRLREAVREADRAENAHLALAYIDLDALKAINDRLGHHTGDRLLVQVAGRLQRALQQPADCVARLAGDEFAVLLGQLSDREGCEHRLRALMDVVCAPYELDGERMDLTASVGYTLFPEDSADTDTLLRHASQAMYVAKQAGGNRLRAFDSVQESARQNLVEQRARFDAALNDGELALYLQPKVNMRTGTVVGAEALVRWVHPDKGLLLPGEFLPAIDGTETAVAFSEWVLDSALSHIDSLRRQGLEIQVSINIHADQLRHRGFAEWVLAHLGRHPGVRPNQLDLEITENAALYDVNYVAGELAQLRAIGVSVSLDDFGTGYSSLAYLRRLPIDQLKLDQSYVLGMMQNSADQAIVQGVIGLARSFGYRIVAEGVESVEQGILLAHMGCLIAQGHGIAAPMPAERFAAWAAAWRAPADWMESARRLPDAVPLI</sequence>
<dbReference type="SMART" id="SM00091">
    <property type="entry name" value="PAS"/>
    <property type="match status" value="4"/>
</dbReference>
<dbReference type="PANTHER" id="PTHR44757">
    <property type="entry name" value="DIGUANYLATE CYCLASE DGCP"/>
    <property type="match status" value="1"/>
</dbReference>
<dbReference type="SMART" id="SM00267">
    <property type="entry name" value="GGDEF"/>
    <property type="match status" value="1"/>
</dbReference>
<dbReference type="PROSITE" id="PS50883">
    <property type="entry name" value="EAL"/>
    <property type="match status" value="1"/>
</dbReference>
<feature type="domain" description="GGDEF" evidence="5">
    <location>
        <begin position="577"/>
        <end position="711"/>
    </location>
</feature>
<dbReference type="PANTHER" id="PTHR44757:SF2">
    <property type="entry name" value="BIOFILM ARCHITECTURE MAINTENANCE PROTEIN MBAA"/>
    <property type="match status" value="1"/>
</dbReference>
<dbReference type="CDD" id="cd00130">
    <property type="entry name" value="PAS"/>
    <property type="match status" value="3"/>
</dbReference>
<dbReference type="PROSITE" id="PS50113">
    <property type="entry name" value="PAC"/>
    <property type="match status" value="1"/>
</dbReference>
<dbReference type="Gene3D" id="3.30.450.20">
    <property type="entry name" value="PAS domain"/>
    <property type="match status" value="4"/>
</dbReference>
<gene>
    <name evidence="6" type="ORF">H9K76_10920</name>
</gene>
<dbReference type="SMART" id="SM00052">
    <property type="entry name" value="EAL"/>
    <property type="match status" value="1"/>
</dbReference>
<dbReference type="InterPro" id="IPR035919">
    <property type="entry name" value="EAL_sf"/>
</dbReference>
<evidence type="ECO:0000259" key="3">
    <source>
        <dbReference type="PROSITE" id="PS50113"/>
    </source>
</evidence>
<reference evidence="6 7" key="1">
    <citation type="submission" date="2020-08" db="EMBL/GenBank/DDBJ databases">
        <title>Genome sequence of Diaphorobacter ruginosibacter DSM 27467T.</title>
        <authorList>
            <person name="Hyun D.-W."/>
            <person name="Bae J.-W."/>
        </authorList>
    </citation>
    <scope>NUCLEOTIDE SEQUENCE [LARGE SCALE GENOMIC DNA]</scope>
    <source>
        <strain evidence="6 7">DSM 27467</strain>
    </source>
</reference>
<dbReference type="InterPro" id="IPR000014">
    <property type="entry name" value="PAS"/>
</dbReference>
<dbReference type="PROSITE" id="PS50112">
    <property type="entry name" value="PAS"/>
    <property type="match status" value="2"/>
</dbReference>
<dbReference type="Pfam" id="PF08447">
    <property type="entry name" value="PAS_3"/>
    <property type="match status" value="1"/>
</dbReference>
<dbReference type="InterPro" id="IPR000160">
    <property type="entry name" value="GGDEF_dom"/>
</dbReference>
<dbReference type="SUPFAM" id="SSF141868">
    <property type="entry name" value="EAL domain-like"/>
    <property type="match status" value="1"/>
</dbReference>
<dbReference type="CDD" id="cd01949">
    <property type="entry name" value="GGDEF"/>
    <property type="match status" value="1"/>
</dbReference>
<feature type="domain" description="PAC" evidence="3">
    <location>
        <begin position="241"/>
        <end position="292"/>
    </location>
</feature>
<dbReference type="Gene3D" id="3.30.70.270">
    <property type="match status" value="1"/>
</dbReference>
<protein>
    <submittedName>
        <fullName evidence="6">EAL domain-containing protein</fullName>
    </submittedName>
</protein>
<dbReference type="InterPro" id="IPR029787">
    <property type="entry name" value="Nucleotide_cyclase"/>
</dbReference>
<evidence type="ECO:0000259" key="5">
    <source>
        <dbReference type="PROSITE" id="PS50887"/>
    </source>
</evidence>
<evidence type="ECO:0000313" key="6">
    <source>
        <dbReference type="EMBL" id="QNN59242.1"/>
    </source>
</evidence>
<organism evidence="6 7">
    <name type="scientific">Diaphorobacter ruginosibacter</name>
    <dbReference type="NCBI Taxonomy" id="1715720"/>
    <lineage>
        <taxon>Bacteria</taxon>
        <taxon>Pseudomonadati</taxon>
        <taxon>Pseudomonadota</taxon>
        <taxon>Betaproteobacteria</taxon>
        <taxon>Burkholderiales</taxon>
        <taxon>Comamonadaceae</taxon>
        <taxon>Diaphorobacter</taxon>
    </lineage>
</organism>
<feature type="domain" description="PAS" evidence="2">
    <location>
        <begin position="65"/>
        <end position="112"/>
    </location>
</feature>
<dbReference type="Gene3D" id="3.20.20.450">
    <property type="entry name" value="EAL domain"/>
    <property type="match status" value="1"/>
</dbReference>
<dbReference type="Proteomes" id="UP000515811">
    <property type="component" value="Chromosome"/>
</dbReference>
<dbReference type="InterPro" id="IPR035965">
    <property type="entry name" value="PAS-like_dom_sf"/>
</dbReference>
<dbReference type="PROSITE" id="PS50887">
    <property type="entry name" value="GGDEF"/>
    <property type="match status" value="1"/>
</dbReference>
<dbReference type="InterPro" id="IPR043128">
    <property type="entry name" value="Rev_trsase/Diguanyl_cyclase"/>
</dbReference>
<evidence type="ECO:0000259" key="4">
    <source>
        <dbReference type="PROSITE" id="PS50883"/>
    </source>
</evidence>
<dbReference type="Pfam" id="PF00563">
    <property type="entry name" value="EAL"/>
    <property type="match status" value="1"/>
</dbReference>
<dbReference type="SMART" id="SM00086">
    <property type="entry name" value="PAC"/>
    <property type="match status" value="3"/>
</dbReference>
<accession>A0A7G9RUG7</accession>
<name>A0A7G9RUG7_9BURK</name>
<dbReference type="SUPFAM" id="SSF55785">
    <property type="entry name" value="PYP-like sensor domain (PAS domain)"/>
    <property type="match status" value="4"/>
</dbReference>
<dbReference type="InterPro" id="IPR013767">
    <property type="entry name" value="PAS_fold"/>
</dbReference>
<keyword evidence="1" id="KW-0812">Transmembrane</keyword>
<dbReference type="InterPro" id="IPR013655">
    <property type="entry name" value="PAS_fold_3"/>
</dbReference>
<dbReference type="AlphaFoldDB" id="A0A7G9RUG7"/>
<feature type="transmembrane region" description="Helical" evidence="1">
    <location>
        <begin position="6"/>
        <end position="27"/>
    </location>
</feature>
<evidence type="ECO:0000259" key="2">
    <source>
        <dbReference type="PROSITE" id="PS50112"/>
    </source>
</evidence>
<feature type="domain" description="PAS" evidence="2">
    <location>
        <begin position="293"/>
        <end position="342"/>
    </location>
</feature>
<dbReference type="InterPro" id="IPR001633">
    <property type="entry name" value="EAL_dom"/>
</dbReference>
<dbReference type="EMBL" id="CP060714">
    <property type="protein sequence ID" value="QNN59242.1"/>
    <property type="molecule type" value="Genomic_DNA"/>
</dbReference>
<keyword evidence="1" id="KW-0472">Membrane</keyword>
<dbReference type="Pfam" id="PF00990">
    <property type="entry name" value="GGDEF"/>
    <property type="match status" value="1"/>
</dbReference>
<keyword evidence="1" id="KW-1133">Transmembrane helix</keyword>
<evidence type="ECO:0000313" key="7">
    <source>
        <dbReference type="Proteomes" id="UP000515811"/>
    </source>
</evidence>
<proteinExistence type="predicted"/>
<dbReference type="InterPro" id="IPR000700">
    <property type="entry name" value="PAS-assoc_C"/>
</dbReference>